<feature type="compositionally biased region" description="Polar residues" evidence="1">
    <location>
        <begin position="183"/>
        <end position="192"/>
    </location>
</feature>
<feature type="region of interest" description="Disordered" evidence="1">
    <location>
        <begin position="177"/>
        <end position="205"/>
    </location>
</feature>
<reference evidence="2 3" key="1">
    <citation type="submission" date="2016-05" db="EMBL/GenBank/DDBJ databases">
        <title>Genome sequencing reveals origins of a unique bacterial endosymbiosis in the earliest lineages of terrestrial Fungi.</title>
        <authorList>
            <consortium name="DOE Joint Genome Institute"/>
            <person name="Uehling J."/>
            <person name="Gryganskyi A."/>
            <person name="Hameed K."/>
            <person name="Tschaplinski T."/>
            <person name="Misztal P."/>
            <person name="Wu S."/>
            <person name="Desiro A."/>
            <person name="Vande Pol N."/>
            <person name="Du Z.-Y."/>
            <person name="Zienkiewicz A."/>
            <person name="Zienkiewicz K."/>
            <person name="Morin E."/>
            <person name="Tisserant E."/>
            <person name="Splivallo R."/>
            <person name="Hainaut M."/>
            <person name="Henrissat B."/>
            <person name="Ohm R."/>
            <person name="Kuo A."/>
            <person name="Yan J."/>
            <person name="Lipzen A."/>
            <person name="Nolan M."/>
            <person name="Labutti K."/>
            <person name="Barry K."/>
            <person name="Goldstein A."/>
            <person name="Labbe J."/>
            <person name="Schadt C."/>
            <person name="Tuskan G."/>
            <person name="Grigoriev I."/>
            <person name="Martin F."/>
            <person name="Vilgalys R."/>
            <person name="Bonito G."/>
        </authorList>
    </citation>
    <scope>NUCLEOTIDE SEQUENCE [LARGE SCALE GENOMIC DNA]</scope>
    <source>
        <strain evidence="2 3">AG-77</strain>
    </source>
</reference>
<name>A0A197K059_9FUNG</name>
<keyword evidence="3" id="KW-1185">Reference proteome</keyword>
<sequence length="205" mass="22903">MEAMIKIMQLLPKLTQLVFVVPPTGGVYAGEQESLNTSHRARGMQMVDPSYDTAPGRAHAESLDVGDGWELWWSSVTTWRRADQPQRLDLGTTSVANHRHQDHWPSLHQSPIPETALNAGRVYHNQYPPKHNTLKLSLDSGLNWLGALMRLNKFQGVSHRVDTEELDWMKSACLSLAPDSEPNKTNPGNVSSDEQDGFEPIKPTS</sequence>
<organism evidence="2 3">
    <name type="scientific">Linnemannia elongata AG-77</name>
    <dbReference type="NCBI Taxonomy" id="1314771"/>
    <lineage>
        <taxon>Eukaryota</taxon>
        <taxon>Fungi</taxon>
        <taxon>Fungi incertae sedis</taxon>
        <taxon>Mucoromycota</taxon>
        <taxon>Mortierellomycotina</taxon>
        <taxon>Mortierellomycetes</taxon>
        <taxon>Mortierellales</taxon>
        <taxon>Mortierellaceae</taxon>
        <taxon>Linnemannia</taxon>
    </lineage>
</organism>
<dbReference type="Proteomes" id="UP000078512">
    <property type="component" value="Unassembled WGS sequence"/>
</dbReference>
<accession>A0A197K059</accession>
<dbReference type="AlphaFoldDB" id="A0A197K059"/>
<evidence type="ECO:0000313" key="3">
    <source>
        <dbReference type="Proteomes" id="UP000078512"/>
    </source>
</evidence>
<proteinExistence type="predicted"/>
<evidence type="ECO:0000313" key="2">
    <source>
        <dbReference type="EMBL" id="OAQ30977.1"/>
    </source>
</evidence>
<gene>
    <name evidence="2" type="ORF">K457DRAFT_124684</name>
</gene>
<protein>
    <submittedName>
        <fullName evidence="2">Uncharacterized protein</fullName>
    </submittedName>
</protein>
<dbReference type="EMBL" id="KV442032">
    <property type="protein sequence ID" value="OAQ30977.1"/>
    <property type="molecule type" value="Genomic_DNA"/>
</dbReference>
<evidence type="ECO:0000256" key="1">
    <source>
        <dbReference type="SAM" id="MobiDB-lite"/>
    </source>
</evidence>